<dbReference type="PANTHER" id="PTHR14735:SF1">
    <property type="entry name" value="COILED-COIL DOMAIN-CONTAINING PROTEIN 134"/>
    <property type="match status" value="1"/>
</dbReference>
<dbReference type="Pfam" id="PF15002">
    <property type="entry name" value="ERK-JNK_inhib"/>
    <property type="match status" value="1"/>
</dbReference>
<evidence type="ECO:0000256" key="1">
    <source>
        <dbReference type="SAM" id="MobiDB-lite"/>
    </source>
</evidence>
<evidence type="ECO:0000313" key="2">
    <source>
        <dbReference type="EMBL" id="VDO03170.1"/>
    </source>
</evidence>
<proteinExistence type="predicted"/>
<dbReference type="OrthoDB" id="5854099at2759"/>
<feature type="compositionally biased region" description="Basic residues" evidence="1">
    <location>
        <begin position="159"/>
        <end position="174"/>
    </location>
</feature>
<accession>A0A0R3TJN8</accession>
<protein>
    <submittedName>
        <fullName evidence="2 4">Uncharacterized protein</fullName>
    </submittedName>
</protein>
<evidence type="ECO:0000313" key="4">
    <source>
        <dbReference type="WBParaSite" id="HNAJ_0000731401-mRNA-1"/>
    </source>
</evidence>
<dbReference type="STRING" id="102285.A0A0R3TJN8"/>
<dbReference type="PANTHER" id="PTHR14735">
    <property type="entry name" value="COILED-COIL DOMAIN-CONTAINING PROTEIN 134"/>
    <property type="match status" value="1"/>
</dbReference>
<dbReference type="WBParaSite" id="HNAJ_0000731401-mRNA-1">
    <property type="protein sequence ID" value="HNAJ_0000731401-mRNA-1"/>
    <property type="gene ID" value="HNAJ_0000731401"/>
</dbReference>
<dbReference type="Proteomes" id="UP000278807">
    <property type="component" value="Unassembled WGS sequence"/>
</dbReference>
<reference evidence="4" key="1">
    <citation type="submission" date="2017-02" db="UniProtKB">
        <authorList>
            <consortium name="WormBaseParasite"/>
        </authorList>
    </citation>
    <scope>IDENTIFICATION</scope>
</reference>
<evidence type="ECO:0000313" key="3">
    <source>
        <dbReference type="Proteomes" id="UP000278807"/>
    </source>
</evidence>
<keyword evidence="3" id="KW-1185">Reference proteome</keyword>
<reference evidence="2 3" key="2">
    <citation type="submission" date="2018-11" db="EMBL/GenBank/DDBJ databases">
        <authorList>
            <consortium name="Pathogen Informatics"/>
        </authorList>
    </citation>
    <scope>NUCLEOTIDE SEQUENCE [LARGE SCALE GENOMIC DNA]</scope>
</reference>
<dbReference type="InterPro" id="IPR026321">
    <property type="entry name" value="CC134"/>
</dbReference>
<gene>
    <name evidence="2" type="ORF">HNAJ_LOCUS7310</name>
</gene>
<dbReference type="EMBL" id="UZAE01012032">
    <property type="protein sequence ID" value="VDO03170.1"/>
    <property type="molecule type" value="Genomic_DNA"/>
</dbReference>
<name>A0A0R3TJN8_RODNA</name>
<feature type="region of interest" description="Disordered" evidence="1">
    <location>
        <begin position="159"/>
        <end position="180"/>
    </location>
</feature>
<organism evidence="4">
    <name type="scientific">Rodentolepis nana</name>
    <name type="common">Dwarf tapeworm</name>
    <name type="synonym">Hymenolepis nana</name>
    <dbReference type="NCBI Taxonomy" id="102285"/>
    <lineage>
        <taxon>Eukaryota</taxon>
        <taxon>Metazoa</taxon>
        <taxon>Spiralia</taxon>
        <taxon>Lophotrochozoa</taxon>
        <taxon>Platyhelminthes</taxon>
        <taxon>Cestoda</taxon>
        <taxon>Eucestoda</taxon>
        <taxon>Cyclophyllidea</taxon>
        <taxon>Hymenolepididae</taxon>
        <taxon>Rodentolepis</taxon>
    </lineage>
</organism>
<dbReference type="AlphaFoldDB" id="A0A0R3TJN8"/>
<sequence length="180" mass="20975">MHLFQLAEWSRMKNPDLMDTIKYQMAGTIYQVRFHWVLSNAKDVLDKNEANDPSRIPKNSEAGEAWALVVENSALLCELVVRFPETVNSLLLQPNNHQIVGWALDFLLETKYPNDNDKKLIQFAKYELHLAQLPESYRNPFSEENQRAVKDILVELEKKKKRSEGRQQTRKPKLSPRADL</sequence>